<dbReference type="Proteomes" id="UP001634394">
    <property type="component" value="Unassembled WGS sequence"/>
</dbReference>
<name>A0ABD3Y2Y0_SINWO</name>
<dbReference type="Gene3D" id="3.30.40.10">
    <property type="entry name" value="Zinc/RING finger domain, C3HC4 (zinc finger)"/>
    <property type="match status" value="1"/>
</dbReference>
<feature type="domain" description="RING-type" evidence="5">
    <location>
        <begin position="17"/>
        <end position="65"/>
    </location>
</feature>
<dbReference type="PANTHER" id="PTHR25462:SF296">
    <property type="entry name" value="MEIOTIC P26, ISOFORM F"/>
    <property type="match status" value="1"/>
</dbReference>
<evidence type="ECO:0000256" key="3">
    <source>
        <dbReference type="ARBA" id="ARBA00022833"/>
    </source>
</evidence>
<dbReference type="SMART" id="SM00184">
    <property type="entry name" value="RING"/>
    <property type="match status" value="1"/>
</dbReference>
<dbReference type="InterPro" id="IPR047153">
    <property type="entry name" value="TRIM45/56/19-like"/>
</dbReference>
<dbReference type="InterPro" id="IPR017907">
    <property type="entry name" value="Znf_RING_CS"/>
</dbReference>
<organism evidence="6 7">
    <name type="scientific">Sinanodonta woodiana</name>
    <name type="common">Chinese pond mussel</name>
    <name type="synonym">Anodonta woodiana</name>
    <dbReference type="NCBI Taxonomy" id="1069815"/>
    <lineage>
        <taxon>Eukaryota</taxon>
        <taxon>Metazoa</taxon>
        <taxon>Spiralia</taxon>
        <taxon>Lophotrochozoa</taxon>
        <taxon>Mollusca</taxon>
        <taxon>Bivalvia</taxon>
        <taxon>Autobranchia</taxon>
        <taxon>Heteroconchia</taxon>
        <taxon>Palaeoheterodonta</taxon>
        <taxon>Unionida</taxon>
        <taxon>Unionoidea</taxon>
        <taxon>Unionidae</taxon>
        <taxon>Unioninae</taxon>
        <taxon>Sinanodonta</taxon>
    </lineage>
</organism>
<dbReference type="PANTHER" id="PTHR25462">
    <property type="entry name" value="BONUS, ISOFORM C-RELATED"/>
    <property type="match status" value="1"/>
</dbReference>
<dbReference type="InterPro" id="IPR001841">
    <property type="entry name" value="Znf_RING"/>
</dbReference>
<evidence type="ECO:0000256" key="1">
    <source>
        <dbReference type="ARBA" id="ARBA00022723"/>
    </source>
</evidence>
<keyword evidence="7" id="KW-1185">Reference proteome</keyword>
<dbReference type="InterPro" id="IPR027370">
    <property type="entry name" value="Znf-RING_euk"/>
</dbReference>
<dbReference type="AlphaFoldDB" id="A0ABD3Y2Y0"/>
<dbReference type="EMBL" id="JBJQND010000001">
    <property type="protein sequence ID" value="KAL3891952.1"/>
    <property type="molecule type" value="Genomic_DNA"/>
</dbReference>
<keyword evidence="2 4" id="KW-0863">Zinc-finger</keyword>
<evidence type="ECO:0000313" key="6">
    <source>
        <dbReference type="EMBL" id="KAL3891952.1"/>
    </source>
</evidence>
<dbReference type="PROSITE" id="PS00518">
    <property type="entry name" value="ZF_RING_1"/>
    <property type="match status" value="1"/>
</dbReference>
<evidence type="ECO:0000256" key="4">
    <source>
        <dbReference type="PROSITE-ProRule" id="PRU00175"/>
    </source>
</evidence>
<dbReference type="SUPFAM" id="SSF57850">
    <property type="entry name" value="RING/U-box"/>
    <property type="match status" value="1"/>
</dbReference>
<reference evidence="6 7" key="1">
    <citation type="submission" date="2024-11" db="EMBL/GenBank/DDBJ databases">
        <title>Chromosome-level genome assembly of the freshwater bivalve Anodonta woodiana.</title>
        <authorList>
            <person name="Chen X."/>
        </authorList>
    </citation>
    <scope>NUCLEOTIDE SEQUENCE [LARGE SCALE GENOMIC DNA]</scope>
    <source>
        <strain evidence="6">MN2024</strain>
        <tissue evidence="6">Gills</tissue>
    </source>
</reference>
<dbReference type="Pfam" id="PF13445">
    <property type="entry name" value="zf-RING_UBOX"/>
    <property type="match status" value="1"/>
</dbReference>
<evidence type="ECO:0000259" key="5">
    <source>
        <dbReference type="PROSITE" id="PS50089"/>
    </source>
</evidence>
<keyword evidence="1" id="KW-0479">Metal-binding</keyword>
<dbReference type="InterPro" id="IPR013083">
    <property type="entry name" value="Znf_RING/FYVE/PHD"/>
</dbReference>
<protein>
    <recommendedName>
        <fullName evidence="5">RING-type domain-containing protein</fullName>
    </recommendedName>
</protein>
<proteinExistence type="predicted"/>
<gene>
    <name evidence="6" type="ORF">ACJMK2_004194</name>
</gene>
<keyword evidence="3" id="KW-0862">Zinc</keyword>
<evidence type="ECO:0000256" key="2">
    <source>
        <dbReference type="ARBA" id="ARBA00022771"/>
    </source>
</evidence>
<sequence>MATSSQTVAQISEVLQCPICLETLTRPKVIPCGHTFCALCLQSYINKKVTHSGHTQPCFPCPLCRTDIHLSNPNIRTDQWAESLPMNIIVSSLMDVLVRKQEVYHSICSLKERKAVKVCKVNVRESSDFGECHIADILYLRDARMLMVDWTNFKVKLFGQNHECQESMELQENPWSVCSISDTEVAVTIPRHNTIQIIEIKDKMLYKRAIRTRFECWAIALLQDQLVITTNKDIILILDMDGNVIKTVQMGTSPMELIPDSIKADTTNSAIYISYDSQLIAYSMTWDVLFTYTNQDIPNSRYVGIDTDREGNIYLCSSESGCVQQISAEGKFIRTLLSTKEGKNPLSITFYPDIDRFILTYDYCDNVEVYELLF</sequence>
<evidence type="ECO:0000313" key="7">
    <source>
        <dbReference type="Proteomes" id="UP001634394"/>
    </source>
</evidence>
<dbReference type="SUPFAM" id="SSF101898">
    <property type="entry name" value="NHL repeat"/>
    <property type="match status" value="1"/>
</dbReference>
<dbReference type="GO" id="GO:0008270">
    <property type="term" value="F:zinc ion binding"/>
    <property type="evidence" value="ECO:0007669"/>
    <property type="project" value="UniProtKB-KW"/>
</dbReference>
<comment type="caution">
    <text evidence="6">The sequence shown here is derived from an EMBL/GenBank/DDBJ whole genome shotgun (WGS) entry which is preliminary data.</text>
</comment>
<accession>A0ABD3Y2Y0</accession>
<dbReference type="PROSITE" id="PS50089">
    <property type="entry name" value="ZF_RING_2"/>
    <property type="match status" value="1"/>
</dbReference>